<evidence type="ECO:0000313" key="2">
    <source>
        <dbReference type="Proteomes" id="UP000249890"/>
    </source>
</evidence>
<proteinExistence type="predicted"/>
<reference evidence="1 2" key="1">
    <citation type="submission" date="2017-06" db="EMBL/GenBank/DDBJ databases">
        <title>Complete genome sequence of Paenibacillus donghaensis KCTC 13049T isolated from East Sea sediment, South Korea.</title>
        <authorList>
            <person name="Jung B.K."/>
            <person name="Hong S.-J."/>
            <person name="Shin J.-H."/>
        </authorList>
    </citation>
    <scope>NUCLEOTIDE SEQUENCE [LARGE SCALE GENOMIC DNA]</scope>
    <source>
        <strain evidence="1 2">KCTC 13049</strain>
    </source>
</reference>
<dbReference type="Proteomes" id="UP000249890">
    <property type="component" value="Chromosome"/>
</dbReference>
<keyword evidence="2" id="KW-1185">Reference proteome</keyword>
<gene>
    <name evidence="1" type="ORF">B9T62_06610</name>
</gene>
<name>A0A2Z2KKS6_9BACL</name>
<dbReference type="KEGG" id="pdh:B9T62_06610"/>
<protein>
    <submittedName>
        <fullName evidence="1">Uncharacterized protein</fullName>
    </submittedName>
</protein>
<accession>A0A2Z2KKS6</accession>
<evidence type="ECO:0000313" key="1">
    <source>
        <dbReference type="EMBL" id="ASA20501.1"/>
    </source>
</evidence>
<organism evidence="1 2">
    <name type="scientific">Paenibacillus donghaensis</name>
    <dbReference type="NCBI Taxonomy" id="414771"/>
    <lineage>
        <taxon>Bacteria</taxon>
        <taxon>Bacillati</taxon>
        <taxon>Bacillota</taxon>
        <taxon>Bacilli</taxon>
        <taxon>Bacillales</taxon>
        <taxon>Paenibacillaceae</taxon>
        <taxon>Paenibacillus</taxon>
    </lineage>
</organism>
<sequence>MRKISSGRLQVDLRPNSYGFRPKRSPHQALAEVGRSVLPRMTMIIDMGNNRMEHPLNKGVRFAPPKTYRFLFNKQKRLPSF</sequence>
<dbReference type="AlphaFoldDB" id="A0A2Z2KKS6"/>
<dbReference type="EMBL" id="CP021780">
    <property type="protein sequence ID" value="ASA20501.1"/>
    <property type="molecule type" value="Genomic_DNA"/>
</dbReference>